<name>A0A1G8DKD0_9FLAO</name>
<dbReference type="PANTHER" id="PTHR43581">
    <property type="entry name" value="ATP/GTP PHOSPHATASE"/>
    <property type="match status" value="1"/>
</dbReference>
<dbReference type="InterPro" id="IPR027417">
    <property type="entry name" value="P-loop_NTPase"/>
</dbReference>
<dbReference type="PANTHER" id="PTHR43581:SF4">
    <property type="entry name" value="ATP_GTP PHOSPHATASE"/>
    <property type="match status" value="1"/>
</dbReference>
<proteinExistence type="predicted"/>
<accession>A0A1G8DKD0</accession>
<dbReference type="Gene3D" id="3.40.50.300">
    <property type="entry name" value="P-loop containing nucleotide triphosphate hydrolases"/>
    <property type="match status" value="1"/>
</dbReference>
<keyword evidence="3" id="KW-1185">Reference proteome</keyword>
<evidence type="ECO:0000313" key="2">
    <source>
        <dbReference type="EMBL" id="SDH58115.1"/>
    </source>
</evidence>
<dbReference type="STRING" id="702745.SAMN05421818_10767"/>
<dbReference type="SUPFAM" id="SSF52540">
    <property type="entry name" value="P-loop containing nucleoside triphosphate hydrolases"/>
    <property type="match status" value="1"/>
</dbReference>
<gene>
    <name evidence="2" type="ORF">SAMN05421818_10767</name>
</gene>
<protein>
    <submittedName>
        <fullName evidence="2">Predicted ATPase</fullName>
    </submittedName>
</protein>
<dbReference type="AlphaFoldDB" id="A0A1G8DKD0"/>
<dbReference type="Proteomes" id="UP000243588">
    <property type="component" value="Unassembled WGS sequence"/>
</dbReference>
<evidence type="ECO:0000313" key="3">
    <source>
        <dbReference type="Proteomes" id="UP000243588"/>
    </source>
</evidence>
<dbReference type="InterPro" id="IPR051396">
    <property type="entry name" value="Bact_Antivir_Def_Nuclease"/>
</dbReference>
<reference evidence="3" key="1">
    <citation type="submission" date="2016-10" db="EMBL/GenBank/DDBJ databases">
        <authorList>
            <person name="Varghese N."/>
            <person name="Submissions S."/>
        </authorList>
    </citation>
    <scope>NUCLEOTIDE SEQUENCE [LARGE SCALE GENOMIC DNA]</scope>
    <source>
        <strain evidence="3">DSM 23313</strain>
    </source>
</reference>
<dbReference type="EMBL" id="FNDQ01000007">
    <property type="protein sequence ID" value="SDH58115.1"/>
    <property type="molecule type" value="Genomic_DNA"/>
</dbReference>
<sequence length="418" mass="47931">MVNQETIDIKNFAGIDNLYLEVKPVNILIGPQGVGKSVVVKLLYFFKGIVNDAVERIETTDQVSFIKESVQNKFKKIFDKSSFNTKQPFQITYTSIEGEIFIVEGDGFDEFNVFFSEGFLNLLEELFKVKREFGKEKLVDKDIAEYYFQAEQLKSLRREIVKKTYQKSYLPQLFIPAGRSFFSTLHSNIYSIISNESSIDYFLREFGQLYQIISDFQTTINEDSSCDRLIEDVIGGKFIRDDNRKDYILHKDNRKVELKNVSSGQQEALPLLMILRAIYDKKLNTSGCILYIEEPEAHLFPTAQKAIVELLAKVYNSNSTNIQIFITTHSPYILSSFNNLIYAGNIANKNTEKRKEVGKVITEEQFLSCDAVGAYALTKTALIDLMDEENNIINATVLDEVSNDIGREFDQLLDIEFD</sequence>
<dbReference type="InterPro" id="IPR041685">
    <property type="entry name" value="AAA_GajA/Old/RecF-like"/>
</dbReference>
<dbReference type="Pfam" id="PF13175">
    <property type="entry name" value="AAA_15"/>
    <property type="match status" value="1"/>
</dbReference>
<organism evidence="2 3">
    <name type="scientific">Myroides phaeus</name>
    <dbReference type="NCBI Taxonomy" id="702745"/>
    <lineage>
        <taxon>Bacteria</taxon>
        <taxon>Pseudomonadati</taxon>
        <taxon>Bacteroidota</taxon>
        <taxon>Flavobacteriia</taxon>
        <taxon>Flavobacteriales</taxon>
        <taxon>Flavobacteriaceae</taxon>
        <taxon>Myroides</taxon>
    </lineage>
</organism>
<evidence type="ECO:0000259" key="1">
    <source>
        <dbReference type="Pfam" id="PF13175"/>
    </source>
</evidence>
<feature type="domain" description="Endonuclease GajA/Old nuclease/RecF-like AAA" evidence="1">
    <location>
        <begin position="6"/>
        <end position="333"/>
    </location>
</feature>
<dbReference type="RefSeq" id="WP_090407267.1">
    <property type="nucleotide sequence ID" value="NZ_FNDQ01000007.1"/>
</dbReference>